<evidence type="ECO:0000313" key="1">
    <source>
        <dbReference type="EMBL" id="OGE40439.1"/>
    </source>
</evidence>
<reference evidence="1 2" key="1">
    <citation type="journal article" date="2016" name="Nat. Commun.">
        <title>Thousands of microbial genomes shed light on interconnected biogeochemical processes in an aquifer system.</title>
        <authorList>
            <person name="Anantharaman K."/>
            <person name="Brown C.T."/>
            <person name="Hug L.A."/>
            <person name="Sharon I."/>
            <person name="Castelle C.J."/>
            <person name="Probst A.J."/>
            <person name="Thomas B.C."/>
            <person name="Singh A."/>
            <person name="Wilkins M.J."/>
            <person name="Karaoz U."/>
            <person name="Brodie E.L."/>
            <person name="Williams K.H."/>
            <person name="Hubbard S.S."/>
            <person name="Banfield J.F."/>
        </authorList>
    </citation>
    <scope>NUCLEOTIDE SEQUENCE [LARGE SCALE GENOMIC DNA]</scope>
</reference>
<organism evidence="1 2">
    <name type="scientific">Candidatus Daviesbacteria bacterium RIFCSPHIGHO2_02_FULL_43_12</name>
    <dbReference type="NCBI Taxonomy" id="1797776"/>
    <lineage>
        <taxon>Bacteria</taxon>
        <taxon>Candidatus Daviesiibacteriota</taxon>
    </lineage>
</organism>
<dbReference type="Proteomes" id="UP000177328">
    <property type="component" value="Unassembled WGS sequence"/>
</dbReference>
<name>A0A1F5KHV7_9BACT</name>
<protein>
    <submittedName>
        <fullName evidence="1">Uncharacterized protein</fullName>
    </submittedName>
</protein>
<comment type="caution">
    <text evidence="1">The sequence shown here is derived from an EMBL/GenBank/DDBJ whole genome shotgun (WGS) entry which is preliminary data.</text>
</comment>
<proteinExistence type="predicted"/>
<dbReference type="AlphaFoldDB" id="A0A1F5KHV7"/>
<accession>A0A1F5KHV7</accession>
<dbReference type="EMBL" id="MFDD01000010">
    <property type="protein sequence ID" value="OGE40439.1"/>
    <property type="molecule type" value="Genomic_DNA"/>
</dbReference>
<evidence type="ECO:0000313" key="2">
    <source>
        <dbReference type="Proteomes" id="UP000177328"/>
    </source>
</evidence>
<gene>
    <name evidence="1" type="ORF">A3D25_05435</name>
</gene>
<sequence>MARSSPPETRFSVPLNSDQSIILGSLRDKRGDSFGVGYFDYLRGNEGERPDVHLKDLIWTSEEDAKWSKSRIWRVVRSLYGVISIREASHTVYRAGQGEYIGNSWNYREIRAPKTVTGRSRYESFEVPTSNREAVKVALDTGEFEKIVQAEDMPVLVAIYSRTQALRDRYGNNFSPRFYEKEVANLTNKPISEMRESLERLEGLICRAELDASKALKLADPDNRDGDNGIRIKRQYRPRWFMPSARVPDVETFLDRYSDLLPKSVALGSQRNNTALPGVNSRWYRLTA</sequence>